<dbReference type="GO" id="GO:0000209">
    <property type="term" value="P:protein polyubiquitination"/>
    <property type="evidence" value="ECO:0007669"/>
    <property type="project" value="TreeGrafter"/>
</dbReference>
<name>A0A7V3ZTJ6_UNCW3</name>
<comment type="caution">
    <text evidence="2">The sequence shown here is derived from an EMBL/GenBank/DDBJ whole genome shotgun (WGS) entry which is preliminary data.</text>
</comment>
<evidence type="ECO:0000256" key="1">
    <source>
        <dbReference type="SAM" id="Phobius"/>
    </source>
</evidence>
<dbReference type="GO" id="GO:0043161">
    <property type="term" value="P:proteasome-mediated ubiquitin-dependent protein catabolic process"/>
    <property type="evidence" value="ECO:0007669"/>
    <property type="project" value="TreeGrafter"/>
</dbReference>
<keyword evidence="1" id="KW-1133">Transmembrane helix</keyword>
<accession>A0A7V3ZTJ6</accession>
<evidence type="ECO:0000313" key="2">
    <source>
        <dbReference type="EMBL" id="HGK54057.1"/>
    </source>
</evidence>
<dbReference type="GO" id="GO:0008270">
    <property type="term" value="F:zinc ion binding"/>
    <property type="evidence" value="ECO:0007669"/>
    <property type="project" value="UniProtKB-KW"/>
</dbReference>
<sequence>MRKRFHILLIIPIILICISLVFLLVKRNQTLKPQFYKISFDEIFEKVGEVQLSSEVLLTGPVVGQAVQVRMLPNETIVILDQYGADVFLFSKDGKFIKKLGSKGEGPGEYRSPTRLQVDKSGNIYVFDASSYKIIVYDSVGKFIRSFQIRGYPSRLFSGSNKLYIQKFEPGDGNTIDVYDFRGEHLKSFSPLPKEYEEVLIHVSSAGGIVVDNGDNLYQILPTNFNIFKFSSEGKLVKKFGNVPKYYKGFEKGLRNIERRTLQRLIYEKTMIYDLFFLEPNLIIVQLINHDVNRTPIMYLEIYTTEGQHIGGNISVQNLIAFTYRDKVGFIVPSESENTNPKIALYSLKWNKRENMQK</sequence>
<dbReference type="InterPro" id="IPR050952">
    <property type="entry name" value="TRIM-NHL_E3_ligases"/>
</dbReference>
<gene>
    <name evidence="2" type="ORF">ENU72_03430</name>
</gene>
<feature type="transmembrane region" description="Helical" evidence="1">
    <location>
        <begin position="7"/>
        <end position="25"/>
    </location>
</feature>
<organism evidence="2">
    <name type="scientific">candidate division WOR-3 bacterium</name>
    <dbReference type="NCBI Taxonomy" id="2052148"/>
    <lineage>
        <taxon>Bacteria</taxon>
        <taxon>Bacteria division WOR-3</taxon>
    </lineage>
</organism>
<dbReference type="EMBL" id="DTDP01000159">
    <property type="protein sequence ID" value="HGK54057.1"/>
    <property type="molecule type" value="Genomic_DNA"/>
</dbReference>
<dbReference type="Gene3D" id="2.120.10.30">
    <property type="entry name" value="TolB, C-terminal domain"/>
    <property type="match status" value="1"/>
</dbReference>
<protein>
    <submittedName>
        <fullName evidence="2">6-bladed beta-propeller</fullName>
    </submittedName>
</protein>
<dbReference type="PANTHER" id="PTHR24104:SF25">
    <property type="entry name" value="PROTEIN LIN-41"/>
    <property type="match status" value="1"/>
</dbReference>
<keyword evidence="1" id="KW-0812">Transmembrane</keyword>
<reference evidence="2" key="1">
    <citation type="journal article" date="2020" name="mSystems">
        <title>Genome- and Community-Level Interaction Insights into Carbon Utilization and Element Cycling Functions of Hydrothermarchaeota in Hydrothermal Sediment.</title>
        <authorList>
            <person name="Zhou Z."/>
            <person name="Liu Y."/>
            <person name="Xu W."/>
            <person name="Pan J."/>
            <person name="Luo Z.H."/>
            <person name="Li M."/>
        </authorList>
    </citation>
    <scope>NUCLEOTIDE SEQUENCE [LARGE SCALE GENOMIC DNA]</scope>
    <source>
        <strain evidence="2">SpSt-695</strain>
    </source>
</reference>
<dbReference type="SUPFAM" id="SSF63829">
    <property type="entry name" value="Calcium-dependent phosphotriesterase"/>
    <property type="match status" value="1"/>
</dbReference>
<dbReference type="GO" id="GO:0061630">
    <property type="term" value="F:ubiquitin protein ligase activity"/>
    <property type="evidence" value="ECO:0007669"/>
    <property type="project" value="TreeGrafter"/>
</dbReference>
<dbReference type="PANTHER" id="PTHR24104">
    <property type="entry name" value="E3 UBIQUITIN-PROTEIN LIGASE NHLRC1-RELATED"/>
    <property type="match status" value="1"/>
</dbReference>
<keyword evidence="1" id="KW-0472">Membrane</keyword>
<proteinExistence type="predicted"/>
<dbReference type="AlphaFoldDB" id="A0A7V3ZTJ6"/>
<dbReference type="InterPro" id="IPR011042">
    <property type="entry name" value="6-blade_b-propeller_TolB-like"/>
</dbReference>
<dbReference type="Pfam" id="PF17170">
    <property type="entry name" value="DUF5128"/>
    <property type="match status" value="1"/>
</dbReference>